<feature type="transmembrane region" description="Helical" evidence="13">
    <location>
        <begin position="48"/>
        <end position="70"/>
    </location>
</feature>
<evidence type="ECO:0000313" key="14">
    <source>
        <dbReference type="EnsemblMetazoa" id="CLYHEMP023307.1"/>
    </source>
</evidence>
<dbReference type="GO" id="GO:0015184">
    <property type="term" value="F:L-cystine transmembrane transporter activity"/>
    <property type="evidence" value="ECO:0007669"/>
    <property type="project" value="TreeGrafter"/>
</dbReference>
<dbReference type="FunFam" id="1.20.1280.290:FF:000018">
    <property type="entry name" value="Cystinosin homolog"/>
    <property type="match status" value="1"/>
</dbReference>
<comment type="catalytic activity">
    <reaction evidence="10">
        <text>L-cystine(out) + H(+)(out) = L-cystine(in) + H(+)(in)</text>
        <dbReference type="Rhea" id="RHEA:66172"/>
        <dbReference type="ChEBI" id="CHEBI:15378"/>
        <dbReference type="ChEBI" id="CHEBI:35491"/>
    </reaction>
    <physiologicalReaction direction="left-to-right" evidence="10">
        <dbReference type="Rhea" id="RHEA:66173"/>
    </physiologicalReaction>
</comment>
<dbReference type="Proteomes" id="UP000594262">
    <property type="component" value="Unplaced"/>
</dbReference>
<evidence type="ECO:0000256" key="11">
    <source>
        <dbReference type="ARBA" id="ARBA00074957"/>
    </source>
</evidence>
<keyword evidence="4 13" id="KW-0812">Transmembrane</keyword>
<feature type="transmembrane region" description="Helical" evidence="13">
    <location>
        <begin position="260"/>
        <end position="278"/>
    </location>
</feature>
<proteinExistence type="inferred from homology"/>
<evidence type="ECO:0000256" key="8">
    <source>
        <dbReference type="ARBA" id="ARBA00023136"/>
    </source>
</evidence>
<keyword evidence="9" id="KW-0458">Lysosome</keyword>
<protein>
    <recommendedName>
        <fullName evidence="11">Cystinosin homolog</fullName>
    </recommendedName>
</protein>
<dbReference type="OrthoDB" id="75720at2759"/>
<evidence type="ECO:0000256" key="4">
    <source>
        <dbReference type="ARBA" id="ARBA00022692"/>
    </source>
</evidence>
<keyword evidence="3" id="KW-0813">Transport</keyword>
<dbReference type="GO" id="GO:0005765">
    <property type="term" value="C:lysosomal membrane"/>
    <property type="evidence" value="ECO:0007669"/>
    <property type="project" value="UniProtKB-SubCell"/>
</dbReference>
<keyword evidence="8 13" id="KW-0472">Membrane</keyword>
<keyword evidence="5" id="KW-0677">Repeat</keyword>
<sequence>MPQIVFVYGNEVGSTHINVTDGRNVSLLPDGTHPIANKEVQVRVVHSLTLQSINVVIGWVYFLAWSISFYPQTIENFRRRSVVGLNFDFLCYNLTGFLAYSFFNVGLFYVKSVQDEYFAQYGGSVIPVQPNDVFFALHAVVLTIVTITQCFFFDRGDQRISNICKGLTSVAWLFAGISLVVTLTGKINWYTYLNFFSYIKLGITLIKYIPQAVMNYRRQSTVGWSIGNVLLDFTGGSFSLIQMFFLAYNNNEWNSIFGDFTKFGLGFFSILFDILFMTQHYILYRHSREYTPIEDNEKQHDDHKDANVNKPVSAI</sequence>
<feature type="transmembrane region" description="Helical" evidence="13">
    <location>
        <begin position="189"/>
        <end position="209"/>
    </location>
</feature>
<dbReference type="AlphaFoldDB" id="A0A7M5XH78"/>
<evidence type="ECO:0000313" key="15">
    <source>
        <dbReference type="Proteomes" id="UP000594262"/>
    </source>
</evidence>
<comment type="similarity">
    <text evidence="2">Belongs to the cystinosin family.</text>
</comment>
<evidence type="ECO:0000256" key="2">
    <source>
        <dbReference type="ARBA" id="ARBA00006855"/>
    </source>
</evidence>
<feature type="transmembrane region" description="Helical" evidence="13">
    <location>
        <begin position="82"/>
        <end position="103"/>
    </location>
</feature>
<dbReference type="PANTHER" id="PTHR13131:SF5">
    <property type="entry name" value="CYSTINOSIN"/>
    <property type="match status" value="1"/>
</dbReference>
<dbReference type="InterPro" id="IPR005282">
    <property type="entry name" value="LC_transporter"/>
</dbReference>
<accession>A0A7M5XH78</accession>
<evidence type="ECO:0000256" key="7">
    <source>
        <dbReference type="ARBA" id="ARBA00022989"/>
    </source>
</evidence>
<keyword evidence="6" id="KW-0769">Symport</keyword>
<keyword evidence="15" id="KW-1185">Reference proteome</keyword>
<dbReference type="EnsemblMetazoa" id="CLYHEMT023307.1">
    <property type="protein sequence ID" value="CLYHEMP023307.1"/>
    <property type="gene ID" value="CLYHEMG023307"/>
</dbReference>
<dbReference type="PANTHER" id="PTHR13131">
    <property type="entry name" value="CYSTINOSIN"/>
    <property type="match status" value="1"/>
</dbReference>
<dbReference type="SMART" id="SM00679">
    <property type="entry name" value="CTNS"/>
    <property type="match status" value="2"/>
</dbReference>
<feature type="transmembrane region" description="Helical" evidence="13">
    <location>
        <begin position="133"/>
        <end position="154"/>
    </location>
</feature>
<evidence type="ECO:0000256" key="13">
    <source>
        <dbReference type="SAM" id="Phobius"/>
    </source>
</evidence>
<name>A0A7M5XH78_9CNID</name>
<evidence type="ECO:0000256" key="6">
    <source>
        <dbReference type="ARBA" id="ARBA00022847"/>
    </source>
</evidence>
<comment type="subcellular location">
    <subcellularLocation>
        <location evidence="1">Lysosome membrane</location>
        <topology evidence="1">Multi-pass membrane protein</topology>
    </subcellularLocation>
</comment>
<dbReference type="Gene3D" id="1.20.1280.290">
    <property type="match status" value="1"/>
</dbReference>
<reference evidence="14" key="1">
    <citation type="submission" date="2021-01" db="UniProtKB">
        <authorList>
            <consortium name="EnsemblMetazoa"/>
        </authorList>
    </citation>
    <scope>IDENTIFICATION</scope>
</reference>
<feature type="transmembrane region" description="Helical" evidence="13">
    <location>
        <begin position="229"/>
        <end position="248"/>
    </location>
</feature>
<evidence type="ECO:0000256" key="10">
    <source>
        <dbReference type="ARBA" id="ARBA00048473"/>
    </source>
</evidence>
<dbReference type="GeneID" id="136805514"/>
<evidence type="ECO:0000256" key="9">
    <source>
        <dbReference type="ARBA" id="ARBA00023228"/>
    </source>
</evidence>
<evidence type="ECO:0000256" key="1">
    <source>
        <dbReference type="ARBA" id="ARBA00004155"/>
    </source>
</evidence>
<evidence type="ECO:0000256" key="12">
    <source>
        <dbReference type="SAM" id="MobiDB-lite"/>
    </source>
</evidence>
<dbReference type="RefSeq" id="XP_066918183.1">
    <property type="nucleotide sequence ID" value="XM_067062082.1"/>
</dbReference>
<evidence type="ECO:0000256" key="3">
    <source>
        <dbReference type="ARBA" id="ARBA00022448"/>
    </source>
</evidence>
<feature type="transmembrane region" description="Helical" evidence="13">
    <location>
        <begin position="166"/>
        <end position="183"/>
    </location>
</feature>
<dbReference type="GO" id="GO:0015293">
    <property type="term" value="F:symporter activity"/>
    <property type="evidence" value="ECO:0007669"/>
    <property type="project" value="UniProtKB-KW"/>
</dbReference>
<dbReference type="Pfam" id="PF04193">
    <property type="entry name" value="PQ-loop"/>
    <property type="match status" value="2"/>
</dbReference>
<feature type="compositionally biased region" description="Basic and acidic residues" evidence="12">
    <location>
        <begin position="295"/>
        <end position="307"/>
    </location>
</feature>
<feature type="region of interest" description="Disordered" evidence="12">
    <location>
        <begin position="295"/>
        <end position="315"/>
    </location>
</feature>
<organism evidence="14 15">
    <name type="scientific">Clytia hemisphaerica</name>
    <dbReference type="NCBI Taxonomy" id="252671"/>
    <lineage>
        <taxon>Eukaryota</taxon>
        <taxon>Metazoa</taxon>
        <taxon>Cnidaria</taxon>
        <taxon>Hydrozoa</taxon>
        <taxon>Hydroidolina</taxon>
        <taxon>Leptothecata</taxon>
        <taxon>Obeliida</taxon>
        <taxon>Clytiidae</taxon>
        <taxon>Clytia</taxon>
    </lineage>
</organism>
<dbReference type="NCBIfam" id="TIGR00951">
    <property type="entry name" value="2A43"/>
    <property type="match status" value="1"/>
</dbReference>
<evidence type="ECO:0000256" key="5">
    <source>
        <dbReference type="ARBA" id="ARBA00022737"/>
    </source>
</evidence>
<dbReference type="InterPro" id="IPR006603">
    <property type="entry name" value="PQ-loop_rpt"/>
</dbReference>
<keyword evidence="7 13" id="KW-1133">Transmembrane helix</keyword>
<dbReference type="FunFam" id="1.20.1280.290:FF:000016">
    <property type="entry name" value="Cystinosin homolog"/>
    <property type="match status" value="1"/>
</dbReference>